<evidence type="ECO:0000313" key="4">
    <source>
        <dbReference type="Proteomes" id="UP000000787"/>
    </source>
</evidence>
<dbReference type="InterPro" id="IPR011009">
    <property type="entry name" value="Kinase-like_dom_sf"/>
</dbReference>
<keyword evidence="3" id="KW-0723">Serine/threonine-protein kinase</keyword>
<dbReference type="GO" id="GO:0004674">
    <property type="term" value="F:protein serine/threonine kinase activity"/>
    <property type="evidence" value="ECO:0007669"/>
    <property type="project" value="UniProtKB-KW"/>
</dbReference>
<dbReference type="KEGG" id="hau:Haur_0484"/>
<dbReference type="EMBL" id="CP000875">
    <property type="protein sequence ID" value="ABX03135.1"/>
    <property type="molecule type" value="Genomic_DNA"/>
</dbReference>
<reference evidence="3 4" key="1">
    <citation type="journal article" date="2011" name="Stand. Genomic Sci.">
        <title>Complete genome sequence of the filamentous gliding predatory bacterium Herpetosiphon aurantiacus type strain (114-95(T)).</title>
        <authorList>
            <person name="Kiss H."/>
            <person name="Nett M."/>
            <person name="Domin N."/>
            <person name="Martin K."/>
            <person name="Maresca J.A."/>
            <person name="Copeland A."/>
            <person name="Lapidus A."/>
            <person name="Lucas S."/>
            <person name="Berry K.W."/>
            <person name="Glavina Del Rio T."/>
            <person name="Dalin E."/>
            <person name="Tice H."/>
            <person name="Pitluck S."/>
            <person name="Richardson P."/>
            <person name="Bruce D."/>
            <person name="Goodwin L."/>
            <person name="Han C."/>
            <person name="Detter J.C."/>
            <person name="Schmutz J."/>
            <person name="Brettin T."/>
            <person name="Land M."/>
            <person name="Hauser L."/>
            <person name="Kyrpides N.C."/>
            <person name="Ivanova N."/>
            <person name="Goker M."/>
            <person name="Woyke T."/>
            <person name="Klenk H.P."/>
            <person name="Bryant D.A."/>
        </authorList>
    </citation>
    <scope>NUCLEOTIDE SEQUENCE [LARGE SCALE GENOMIC DNA]</scope>
    <source>
        <strain evidence="4">ATCC 23779 / DSM 785 / 114-95</strain>
    </source>
</reference>
<keyword evidence="1" id="KW-0472">Membrane</keyword>
<keyword evidence="1" id="KW-1133">Transmembrane helix</keyword>
<dbReference type="Pfam" id="PF00069">
    <property type="entry name" value="Pkinase"/>
    <property type="match status" value="1"/>
</dbReference>
<dbReference type="BioCyc" id="HAUR316274:GHYA-490-MONOMER"/>
<evidence type="ECO:0000259" key="2">
    <source>
        <dbReference type="PROSITE" id="PS50011"/>
    </source>
</evidence>
<evidence type="ECO:0000313" key="3">
    <source>
        <dbReference type="EMBL" id="ABX03135.1"/>
    </source>
</evidence>
<dbReference type="PROSITE" id="PS50011">
    <property type="entry name" value="PROTEIN_KINASE_DOM"/>
    <property type="match status" value="1"/>
</dbReference>
<dbReference type="SMART" id="SM00220">
    <property type="entry name" value="S_TKc"/>
    <property type="match status" value="1"/>
</dbReference>
<dbReference type="HOGENOM" id="CLU_688450_0_0_0"/>
<dbReference type="STRING" id="316274.Haur_0484"/>
<dbReference type="PANTHER" id="PTHR44167">
    <property type="entry name" value="OVARIAN-SPECIFIC SERINE/THREONINE-PROTEIN KINASE LOK-RELATED"/>
    <property type="match status" value="1"/>
</dbReference>
<gene>
    <name evidence="3" type="ordered locus">Haur_0484</name>
</gene>
<sequence length="400" mass="45241">MMTFSYRTKQHIHVQLDQLNPLGKGGEGSVYSVINTPNYPNHCAKIFHPNRLTADLERKINFMVDNQPSTLISTNYRIAWPIASLYHNKKFYGFIMPKAFDKSIGLERVTQPQISLKGIDTQWIKYQRNDKQGMINCFKVCVNIAFIVNLIHQMKKYTFVDLKPQNILVNLNGFVSITDIDSMQVYDPQKNLYYKSVVSTAEYSPPEYQSYLKKGGNITQEWDNFSMAVIFYQLMTGVHPFAATFGGKFSNSTTIDDHISQSLFVFGDNRQTITKLPPLHTYYQQIPLNIQQLFLRAFDKPVSQRPTAEEWGQNLFELVSKDSHLIASNTAVAALALPVKSALKPAAQSTTGHVQMFQLTKASTHSQGSQSTKAPHKSYAWVGWLIVLVCIIVVIAVANA</sequence>
<keyword evidence="3" id="KW-0418">Kinase</keyword>
<accession>A9AV57</accession>
<dbReference type="GO" id="GO:0005524">
    <property type="term" value="F:ATP binding"/>
    <property type="evidence" value="ECO:0007669"/>
    <property type="project" value="InterPro"/>
</dbReference>
<dbReference type="InParanoid" id="A9AV57"/>
<name>A9AV57_HERA2</name>
<keyword evidence="3" id="KW-0808">Transferase</keyword>
<proteinExistence type="predicted"/>
<dbReference type="Gene3D" id="1.10.510.10">
    <property type="entry name" value="Transferase(Phosphotransferase) domain 1"/>
    <property type="match status" value="1"/>
</dbReference>
<dbReference type="eggNOG" id="COG4248">
    <property type="taxonomic scope" value="Bacteria"/>
</dbReference>
<keyword evidence="4" id="KW-1185">Reference proteome</keyword>
<evidence type="ECO:0000256" key="1">
    <source>
        <dbReference type="SAM" id="Phobius"/>
    </source>
</evidence>
<feature type="domain" description="Protein kinase" evidence="2">
    <location>
        <begin position="16"/>
        <end position="317"/>
    </location>
</feature>
<dbReference type="GO" id="GO:0005737">
    <property type="term" value="C:cytoplasm"/>
    <property type="evidence" value="ECO:0007669"/>
    <property type="project" value="TreeGrafter"/>
</dbReference>
<feature type="transmembrane region" description="Helical" evidence="1">
    <location>
        <begin position="379"/>
        <end position="398"/>
    </location>
</feature>
<dbReference type="InterPro" id="IPR000719">
    <property type="entry name" value="Prot_kinase_dom"/>
</dbReference>
<dbReference type="Proteomes" id="UP000000787">
    <property type="component" value="Chromosome"/>
</dbReference>
<protein>
    <submittedName>
        <fullName evidence="3">Serine/threonine protein kinase</fullName>
    </submittedName>
</protein>
<organism evidence="3 4">
    <name type="scientific">Herpetosiphon aurantiacus (strain ATCC 23779 / DSM 785 / 114-95)</name>
    <dbReference type="NCBI Taxonomy" id="316274"/>
    <lineage>
        <taxon>Bacteria</taxon>
        <taxon>Bacillati</taxon>
        <taxon>Chloroflexota</taxon>
        <taxon>Chloroflexia</taxon>
        <taxon>Herpetosiphonales</taxon>
        <taxon>Herpetosiphonaceae</taxon>
        <taxon>Herpetosiphon</taxon>
    </lineage>
</organism>
<dbReference type="AlphaFoldDB" id="A9AV57"/>
<keyword evidence="1" id="KW-0812">Transmembrane</keyword>
<dbReference type="PANTHER" id="PTHR44167:SF18">
    <property type="entry name" value="PROTEIN KINASE DOMAIN-CONTAINING PROTEIN"/>
    <property type="match status" value="1"/>
</dbReference>
<dbReference type="SUPFAM" id="SSF56112">
    <property type="entry name" value="Protein kinase-like (PK-like)"/>
    <property type="match status" value="1"/>
</dbReference>